<proteinExistence type="predicted"/>
<dbReference type="AlphaFoldDB" id="A0A3A8PV47"/>
<feature type="signal peptide" evidence="1">
    <location>
        <begin position="1"/>
        <end position="27"/>
    </location>
</feature>
<comment type="caution">
    <text evidence="2">The sequence shown here is derived from an EMBL/GenBank/DDBJ whole genome shotgun (WGS) entry which is preliminary data.</text>
</comment>
<keyword evidence="1" id="KW-0732">Signal</keyword>
<evidence type="ECO:0000256" key="1">
    <source>
        <dbReference type="SAM" id="SignalP"/>
    </source>
</evidence>
<evidence type="ECO:0000313" key="2">
    <source>
        <dbReference type="EMBL" id="RKH59848.1"/>
    </source>
</evidence>
<name>A0A3A8PV47_9BACT</name>
<protein>
    <submittedName>
        <fullName evidence="2">Uncharacterized protein</fullName>
    </submittedName>
</protein>
<accession>A0A3A8PV47</accession>
<dbReference type="EMBL" id="RAWB01000126">
    <property type="protein sequence ID" value="RKH59848.1"/>
    <property type="molecule type" value="Genomic_DNA"/>
</dbReference>
<organism evidence="2 3">
    <name type="scientific">Corallococcus llansteffanensis</name>
    <dbReference type="NCBI Taxonomy" id="2316731"/>
    <lineage>
        <taxon>Bacteria</taxon>
        <taxon>Pseudomonadati</taxon>
        <taxon>Myxococcota</taxon>
        <taxon>Myxococcia</taxon>
        <taxon>Myxococcales</taxon>
        <taxon>Cystobacterineae</taxon>
        <taxon>Myxococcaceae</taxon>
        <taxon>Corallococcus</taxon>
    </lineage>
</organism>
<dbReference type="RefSeq" id="WP_120643931.1">
    <property type="nucleotide sequence ID" value="NZ_RAWB01000126.1"/>
</dbReference>
<feature type="chain" id="PRO_5017435171" evidence="1">
    <location>
        <begin position="28"/>
        <end position="302"/>
    </location>
</feature>
<gene>
    <name evidence="2" type="ORF">D7V93_14225</name>
</gene>
<dbReference type="Proteomes" id="UP000272888">
    <property type="component" value="Unassembled WGS sequence"/>
</dbReference>
<keyword evidence="3" id="KW-1185">Reference proteome</keyword>
<sequence length="302" mass="31722">MRSNWMTWSPALLLTAGLMLSACGGSAVEAPAQDVSGIGTVEGEANSPIYDRARAYAAAHPTRDGGTWNQWCGSLMFRFGELPASSARPTAIEAYRASKIVSTNASTALIGAFHWWDIGSAGHVGADLNGGGGTVFMATYNLSQSWGDAIGINSVAGYSAKTGARYLGWSMDYAGGRIAGGGGSPGGLPQTTTEFDGIPGEIYYKRIQTVGQRDFGYTGPIDGVTGPATEKVRVRITARELNSRGTPRTSAQEDGIPGSIYWTRVQTVGRGFGYTGPIDGIPGPATYKAEHRICGYAVNRAF</sequence>
<evidence type="ECO:0000313" key="3">
    <source>
        <dbReference type="Proteomes" id="UP000272888"/>
    </source>
</evidence>
<dbReference type="PROSITE" id="PS51257">
    <property type="entry name" value="PROKAR_LIPOPROTEIN"/>
    <property type="match status" value="1"/>
</dbReference>
<reference evidence="3" key="1">
    <citation type="submission" date="2018-09" db="EMBL/GenBank/DDBJ databases">
        <authorList>
            <person name="Livingstone P.G."/>
            <person name="Whitworth D.E."/>
        </authorList>
    </citation>
    <scope>NUCLEOTIDE SEQUENCE [LARGE SCALE GENOMIC DNA]</scope>
    <source>
        <strain evidence="3">CA051B</strain>
    </source>
</reference>